<feature type="domain" description="M23ase beta-sheet core" evidence="3">
    <location>
        <begin position="205"/>
        <end position="298"/>
    </location>
</feature>
<gene>
    <name evidence="4" type="ORF">E1757_13655</name>
</gene>
<evidence type="ECO:0000259" key="3">
    <source>
        <dbReference type="Pfam" id="PF01551"/>
    </source>
</evidence>
<reference evidence="4 5" key="1">
    <citation type="submission" date="2019-03" db="EMBL/GenBank/DDBJ databases">
        <title>This is whole genome sequence of Paenibacillus sp MS74 strain.</title>
        <authorList>
            <person name="Trinh H.N."/>
        </authorList>
    </citation>
    <scope>NUCLEOTIDE SEQUENCE [LARGE SCALE GENOMIC DNA]</scope>
    <source>
        <strain evidence="4 5">MS74</strain>
    </source>
</reference>
<protein>
    <submittedName>
        <fullName evidence="4">M23 family metallopeptidase</fullName>
    </submittedName>
</protein>
<dbReference type="Proteomes" id="UP000295636">
    <property type="component" value="Unassembled WGS sequence"/>
</dbReference>
<dbReference type="GO" id="GO:0004222">
    <property type="term" value="F:metalloendopeptidase activity"/>
    <property type="evidence" value="ECO:0007669"/>
    <property type="project" value="TreeGrafter"/>
</dbReference>
<dbReference type="OrthoDB" id="2986589at2"/>
<sequence length="305" mass="34604">METRDKVRQRRMERIRQLQEADRSAYYSPSEYAGPARPEQSSLERVPRIGGRENPYAAGYRKDLDRWNDPEYVWKQKMERDRNISGTYRNGDFRDDGGNRFVPSRRGLRAKLVISCMLFAAVWGIFHVNHPWANKGKAFITAALNEPYDFQKVALWYERQFGGTPTLLPALNPVKHEEAQKVSADASHYFAPVKGKVIAPFEPGRQGITLETKTDATVAAVDKGLVVFAGNREDTGYTIIIRHTNGMQTVYGWIEQGKVELNDWIKGGETIGTVSKNSSRPSGYLYFAISKDNKYINPADVVSFD</sequence>
<keyword evidence="2" id="KW-0812">Transmembrane</keyword>
<organism evidence="4 5">
    <name type="scientific">Paenibacillus piri</name>
    <dbReference type="NCBI Taxonomy" id="2547395"/>
    <lineage>
        <taxon>Bacteria</taxon>
        <taxon>Bacillati</taxon>
        <taxon>Bacillota</taxon>
        <taxon>Bacilli</taxon>
        <taxon>Bacillales</taxon>
        <taxon>Paenibacillaceae</taxon>
        <taxon>Paenibacillus</taxon>
    </lineage>
</organism>
<dbReference type="InterPro" id="IPR016047">
    <property type="entry name" value="M23ase_b-sheet_dom"/>
</dbReference>
<name>A0A4R5KQN7_9BACL</name>
<dbReference type="PANTHER" id="PTHR21666:SF274">
    <property type="entry name" value="STAGE IV SPORULATION PROTEIN FA"/>
    <property type="match status" value="1"/>
</dbReference>
<dbReference type="Pfam" id="PF01551">
    <property type="entry name" value="Peptidase_M23"/>
    <property type="match status" value="1"/>
</dbReference>
<keyword evidence="5" id="KW-1185">Reference proteome</keyword>
<evidence type="ECO:0000256" key="1">
    <source>
        <dbReference type="SAM" id="MobiDB-lite"/>
    </source>
</evidence>
<evidence type="ECO:0000313" key="5">
    <source>
        <dbReference type="Proteomes" id="UP000295636"/>
    </source>
</evidence>
<dbReference type="RefSeq" id="WP_133228903.1">
    <property type="nucleotide sequence ID" value="NZ_SMRT01000005.1"/>
</dbReference>
<dbReference type="EMBL" id="SMRT01000005">
    <property type="protein sequence ID" value="TDF97642.1"/>
    <property type="molecule type" value="Genomic_DNA"/>
</dbReference>
<proteinExistence type="predicted"/>
<dbReference type="CDD" id="cd12797">
    <property type="entry name" value="M23_peptidase"/>
    <property type="match status" value="1"/>
</dbReference>
<dbReference type="Gene3D" id="2.70.70.10">
    <property type="entry name" value="Glucose Permease (Domain IIA)"/>
    <property type="match status" value="1"/>
</dbReference>
<dbReference type="PANTHER" id="PTHR21666">
    <property type="entry name" value="PEPTIDASE-RELATED"/>
    <property type="match status" value="1"/>
</dbReference>
<keyword evidence="2" id="KW-0472">Membrane</keyword>
<evidence type="ECO:0000256" key="2">
    <source>
        <dbReference type="SAM" id="Phobius"/>
    </source>
</evidence>
<dbReference type="InterPro" id="IPR050570">
    <property type="entry name" value="Cell_wall_metabolism_enzyme"/>
</dbReference>
<dbReference type="SUPFAM" id="SSF51261">
    <property type="entry name" value="Duplicated hybrid motif"/>
    <property type="match status" value="1"/>
</dbReference>
<dbReference type="AlphaFoldDB" id="A0A4R5KQN7"/>
<feature type="transmembrane region" description="Helical" evidence="2">
    <location>
        <begin position="108"/>
        <end position="126"/>
    </location>
</feature>
<evidence type="ECO:0000313" key="4">
    <source>
        <dbReference type="EMBL" id="TDF97642.1"/>
    </source>
</evidence>
<dbReference type="InterPro" id="IPR011055">
    <property type="entry name" value="Dup_hybrid_motif"/>
</dbReference>
<comment type="caution">
    <text evidence="4">The sequence shown here is derived from an EMBL/GenBank/DDBJ whole genome shotgun (WGS) entry which is preliminary data.</text>
</comment>
<feature type="region of interest" description="Disordered" evidence="1">
    <location>
        <begin position="18"/>
        <end position="50"/>
    </location>
</feature>
<accession>A0A4R5KQN7</accession>
<keyword evidence="2" id="KW-1133">Transmembrane helix</keyword>